<dbReference type="Pfam" id="PF09816">
    <property type="entry name" value="EAF"/>
    <property type="match status" value="1"/>
</dbReference>
<feature type="region of interest" description="Disordered" evidence="7">
    <location>
        <begin position="109"/>
        <end position="162"/>
    </location>
</feature>
<evidence type="ECO:0000259" key="8">
    <source>
        <dbReference type="Pfam" id="PF09816"/>
    </source>
</evidence>
<comment type="caution">
    <text evidence="9">The sequence shown here is derived from an EMBL/GenBank/DDBJ whole genome shotgun (WGS) entry which is preliminary data.</text>
</comment>
<evidence type="ECO:0000256" key="1">
    <source>
        <dbReference type="ARBA" id="ARBA00004123"/>
    </source>
</evidence>
<evidence type="ECO:0000256" key="4">
    <source>
        <dbReference type="ARBA" id="ARBA00023159"/>
    </source>
</evidence>
<evidence type="ECO:0000256" key="2">
    <source>
        <dbReference type="ARBA" id="ARBA00007798"/>
    </source>
</evidence>
<evidence type="ECO:0000313" key="9">
    <source>
        <dbReference type="EMBL" id="KAG8550787.1"/>
    </source>
</evidence>
<evidence type="ECO:0000256" key="6">
    <source>
        <dbReference type="ARBA" id="ARBA00023242"/>
    </source>
</evidence>
<evidence type="ECO:0000256" key="5">
    <source>
        <dbReference type="ARBA" id="ARBA00023163"/>
    </source>
</evidence>
<feature type="compositionally biased region" description="Polar residues" evidence="7">
    <location>
        <begin position="117"/>
        <end position="153"/>
    </location>
</feature>
<dbReference type="InterPro" id="IPR027093">
    <property type="entry name" value="EAF_fam"/>
</dbReference>
<dbReference type="GO" id="GO:0003711">
    <property type="term" value="F:transcription elongation factor activity"/>
    <property type="evidence" value="ECO:0007669"/>
    <property type="project" value="TreeGrafter"/>
</dbReference>
<dbReference type="Proteomes" id="UP000824782">
    <property type="component" value="Unassembled WGS sequence"/>
</dbReference>
<accession>A0AAV6ZTH5</accession>
<evidence type="ECO:0000313" key="10">
    <source>
        <dbReference type="Proteomes" id="UP000824782"/>
    </source>
</evidence>
<dbReference type="PANTHER" id="PTHR15970:SF7">
    <property type="entry name" value="ELL-ASSOCIATED FACTOR 2"/>
    <property type="match status" value="1"/>
</dbReference>
<evidence type="ECO:0000256" key="7">
    <source>
        <dbReference type="SAM" id="MobiDB-lite"/>
    </source>
</evidence>
<feature type="domain" description="Transcription elongation factor Eaf N-terminal" evidence="8">
    <location>
        <begin position="16"/>
        <end position="113"/>
    </location>
</feature>
<proteinExistence type="inferred from homology"/>
<dbReference type="PANTHER" id="PTHR15970">
    <property type="entry name" value="ELL-ASSOCIATED FACTOR EAF"/>
    <property type="match status" value="1"/>
</dbReference>
<dbReference type="GO" id="GO:0006368">
    <property type="term" value="P:transcription elongation by RNA polymerase II"/>
    <property type="evidence" value="ECO:0007669"/>
    <property type="project" value="InterPro"/>
</dbReference>
<dbReference type="GO" id="GO:0032783">
    <property type="term" value="C:super elongation complex"/>
    <property type="evidence" value="ECO:0007669"/>
    <property type="project" value="InterPro"/>
</dbReference>
<dbReference type="InterPro" id="IPR019194">
    <property type="entry name" value="Tscrpt_elong_fac_Eaf_N"/>
</dbReference>
<keyword evidence="6" id="KW-0539">Nucleus</keyword>
<gene>
    <name evidence="9" type="ORF">GDO81_019964</name>
</gene>
<keyword evidence="4" id="KW-0010">Activator</keyword>
<evidence type="ECO:0000256" key="3">
    <source>
        <dbReference type="ARBA" id="ARBA00023015"/>
    </source>
</evidence>
<comment type="similarity">
    <text evidence="2">Belongs to the EAF family.</text>
</comment>
<keyword evidence="5" id="KW-0804">Transcription</keyword>
<keyword evidence="10" id="KW-1185">Reference proteome</keyword>
<dbReference type="AlphaFoldDB" id="A0AAV6ZTH5"/>
<dbReference type="EMBL" id="WNYA01000024">
    <property type="protein sequence ID" value="KAG8550787.1"/>
    <property type="molecule type" value="Genomic_DNA"/>
</dbReference>
<name>A0AAV6ZTH5_ENGPU</name>
<reference evidence="9" key="1">
    <citation type="thesis" date="2020" institute="ProQuest LLC" country="789 East Eisenhower Parkway, Ann Arbor, MI, USA">
        <title>Comparative Genomics and Chromosome Evolution.</title>
        <authorList>
            <person name="Mudd A.B."/>
        </authorList>
    </citation>
    <scope>NUCLEOTIDE SEQUENCE</scope>
    <source>
        <strain evidence="9">237g6f4</strain>
        <tissue evidence="9">Blood</tissue>
    </source>
</reference>
<organism evidence="9 10">
    <name type="scientific">Engystomops pustulosus</name>
    <name type="common">Tungara frog</name>
    <name type="synonym">Physalaemus pustulosus</name>
    <dbReference type="NCBI Taxonomy" id="76066"/>
    <lineage>
        <taxon>Eukaryota</taxon>
        <taxon>Metazoa</taxon>
        <taxon>Chordata</taxon>
        <taxon>Craniata</taxon>
        <taxon>Vertebrata</taxon>
        <taxon>Euteleostomi</taxon>
        <taxon>Amphibia</taxon>
        <taxon>Batrachia</taxon>
        <taxon>Anura</taxon>
        <taxon>Neobatrachia</taxon>
        <taxon>Hyloidea</taxon>
        <taxon>Leptodactylidae</taxon>
        <taxon>Leiuperinae</taxon>
        <taxon>Engystomops</taxon>
    </lineage>
</organism>
<sequence>MNGAACSQFDTKERALKLGESFEKQPRCGFHTIRYDFKPASIDTSCEGDLEVGKGEQVTITLPNLEGSTAPVTVFKGSKRPYLRECILIVNHDTGECRLEKLSSNISVKKTRAEGSSKIQSRIEQQQQQMRNANKTPSSGKTSSPLGKLSPTSPMDDIERGTYHPRLIRGLYHGGR</sequence>
<protein>
    <recommendedName>
        <fullName evidence="8">Transcription elongation factor Eaf N-terminal domain-containing protein</fullName>
    </recommendedName>
</protein>
<comment type="subcellular location">
    <subcellularLocation>
        <location evidence="1">Nucleus</location>
    </subcellularLocation>
</comment>
<keyword evidence="3" id="KW-0805">Transcription regulation</keyword>